<reference evidence="3" key="1">
    <citation type="submission" date="2017-12" db="EMBL/GenBank/DDBJ databases">
        <title>FDA dAtabase for Regulatory Grade micrObial Sequences (FDA-ARGOS): Supporting development and validation of Infectious Disease Dx tests.</title>
        <authorList>
            <person name="Hoffmann M."/>
            <person name="Allard M."/>
            <person name="Evans P."/>
            <person name="Brown E."/>
            <person name="Tallon L.J."/>
            <person name="Sadzewicz L."/>
            <person name="Sengamalay N."/>
            <person name="Ott S."/>
            <person name="Godinez A."/>
            <person name="Nagaraj S."/>
            <person name="Vavikolanu K."/>
            <person name="Aluvathingal J."/>
            <person name="Nadendla S."/>
            <person name="Hobson J."/>
            <person name="Sichtig H."/>
        </authorList>
    </citation>
    <scope>NUCLEOTIDE SEQUENCE [LARGE SCALE GENOMIC DNA]</scope>
    <source>
        <strain evidence="3">LMG 3418</strain>
    </source>
</reference>
<feature type="transmembrane region" description="Helical" evidence="1">
    <location>
        <begin position="6"/>
        <end position="25"/>
    </location>
</feature>
<dbReference type="EMBL" id="CP014133">
    <property type="protein sequence ID" value="AVH29236.1"/>
    <property type="molecule type" value="Genomic_DNA"/>
</dbReference>
<evidence type="ECO:0000313" key="2">
    <source>
        <dbReference type="EMBL" id="AVH29236.1"/>
    </source>
</evidence>
<keyword evidence="1" id="KW-0472">Membrane</keyword>
<keyword evidence="3" id="KW-1185">Reference proteome</keyword>
<feature type="transmembrane region" description="Helical" evidence="1">
    <location>
        <begin position="45"/>
        <end position="70"/>
    </location>
</feature>
<proteinExistence type="predicted"/>
<name>A0ABN5HQ68_9VIBR</name>
<protein>
    <submittedName>
        <fullName evidence="2">Uncharacterized protein</fullName>
    </submittedName>
</protein>
<keyword evidence="1" id="KW-1133">Transmembrane helix</keyword>
<dbReference type="Proteomes" id="UP000237665">
    <property type="component" value="Chromosome 2"/>
</dbReference>
<evidence type="ECO:0000313" key="3">
    <source>
        <dbReference type="Proteomes" id="UP000237665"/>
    </source>
</evidence>
<organism evidence="2 3">
    <name type="scientific">Vibrio diabolicus</name>
    <dbReference type="NCBI Taxonomy" id="50719"/>
    <lineage>
        <taxon>Bacteria</taxon>
        <taxon>Pseudomonadati</taxon>
        <taxon>Pseudomonadota</taxon>
        <taxon>Gammaproteobacteria</taxon>
        <taxon>Vibrionales</taxon>
        <taxon>Vibrionaceae</taxon>
        <taxon>Vibrio</taxon>
        <taxon>Vibrio diabolicus subgroup</taxon>
    </lineage>
</organism>
<sequence length="81" mass="9091">MEWSWTIYFVLLPICVVFSMFSRGAMNAQNVARHGRNADYKKHPLLAIIGSLFGGGVWAAIFTTVIGFFYSRKVSTSNFGH</sequence>
<keyword evidence="1" id="KW-0812">Transmembrane</keyword>
<accession>A0ABN5HQ68</accession>
<evidence type="ECO:0000256" key="1">
    <source>
        <dbReference type="SAM" id="Phobius"/>
    </source>
</evidence>
<dbReference type="RefSeq" id="WP_104973283.1">
    <property type="nucleotide sequence ID" value="NZ_CP014133.1"/>
</dbReference>
<gene>
    <name evidence="2" type="ORF">AL468_18920</name>
</gene>